<feature type="domain" description="DUF1540" evidence="1">
    <location>
        <begin position="64"/>
        <end position="99"/>
    </location>
</feature>
<sequence length="108" mass="11207">MSTLMEMPEVVECSIDGCGYNHDHGCHAGAVTIAGHAGDASCATFIPLSTKGGLEKVIAHVGACQREECTHNDNLECNAPSIRVGAGPEDPGHADCLTFEQNGATQQV</sequence>
<name>A0A7W3PGC7_9MICO</name>
<dbReference type="Pfam" id="PF07561">
    <property type="entry name" value="DUF1540"/>
    <property type="match status" value="2"/>
</dbReference>
<evidence type="ECO:0000259" key="1">
    <source>
        <dbReference type="Pfam" id="PF07561"/>
    </source>
</evidence>
<feature type="domain" description="DUF1540" evidence="1">
    <location>
        <begin position="11"/>
        <end position="45"/>
    </location>
</feature>
<dbReference type="AlphaFoldDB" id="A0A7W3PGC7"/>
<dbReference type="Proteomes" id="UP000540568">
    <property type="component" value="Unassembled WGS sequence"/>
</dbReference>
<organism evidence="2 3">
    <name type="scientific">Promicromonospora sukumoe</name>
    <dbReference type="NCBI Taxonomy" id="88382"/>
    <lineage>
        <taxon>Bacteria</taxon>
        <taxon>Bacillati</taxon>
        <taxon>Actinomycetota</taxon>
        <taxon>Actinomycetes</taxon>
        <taxon>Micrococcales</taxon>
        <taxon>Promicromonosporaceae</taxon>
        <taxon>Promicromonospora</taxon>
    </lineage>
</organism>
<dbReference type="InterPro" id="IPR011437">
    <property type="entry name" value="DUF1540"/>
</dbReference>
<comment type="caution">
    <text evidence="2">The sequence shown here is derived from an EMBL/GenBank/DDBJ whole genome shotgun (WGS) entry which is preliminary data.</text>
</comment>
<protein>
    <recommendedName>
        <fullName evidence="1">DUF1540 domain-containing protein</fullName>
    </recommendedName>
</protein>
<gene>
    <name evidence="2" type="ORF">FHX71_004543</name>
</gene>
<keyword evidence="3" id="KW-1185">Reference proteome</keyword>
<evidence type="ECO:0000313" key="2">
    <source>
        <dbReference type="EMBL" id="MBA8810567.1"/>
    </source>
</evidence>
<reference evidence="2 3" key="1">
    <citation type="submission" date="2020-07" db="EMBL/GenBank/DDBJ databases">
        <title>Sequencing the genomes of 1000 actinobacteria strains.</title>
        <authorList>
            <person name="Klenk H.-P."/>
        </authorList>
    </citation>
    <scope>NUCLEOTIDE SEQUENCE [LARGE SCALE GENOMIC DNA]</scope>
    <source>
        <strain evidence="2 3">DSM 44121</strain>
    </source>
</reference>
<proteinExistence type="predicted"/>
<evidence type="ECO:0000313" key="3">
    <source>
        <dbReference type="Proteomes" id="UP000540568"/>
    </source>
</evidence>
<dbReference type="RefSeq" id="WP_182619651.1">
    <property type="nucleotide sequence ID" value="NZ_BAAATF010000015.1"/>
</dbReference>
<accession>A0A7W3PGC7</accession>
<dbReference type="EMBL" id="JACGWV010000002">
    <property type="protein sequence ID" value="MBA8810567.1"/>
    <property type="molecule type" value="Genomic_DNA"/>
</dbReference>